<reference evidence="1 2" key="1">
    <citation type="submission" date="2013-04" db="EMBL/GenBank/DDBJ databases">
        <title>The Genome Sequence of Treponema medium ATCC 700293.</title>
        <authorList>
            <consortium name="The Broad Institute Genomics Platform"/>
            <person name="Earl A."/>
            <person name="Ward D."/>
            <person name="Feldgarden M."/>
            <person name="Gevers D."/>
            <person name="Leonetti C."/>
            <person name="Blanton J.M."/>
            <person name="Dewhirst F.E."/>
            <person name="Izard J."/>
            <person name="Walker B."/>
            <person name="Young S."/>
            <person name="Zeng Q."/>
            <person name="Gargeya S."/>
            <person name="Fitzgerald M."/>
            <person name="Haas B."/>
            <person name="Abouelleil A."/>
            <person name="Allen A.W."/>
            <person name="Alvarado L."/>
            <person name="Arachchi H.M."/>
            <person name="Berlin A.M."/>
            <person name="Chapman S.B."/>
            <person name="Gainer-Dewar J."/>
            <person name="Goldberg J."/>
            <person name="Griggs A."/>
            <person name="Gujja S."/>
            <person name="Hansen M."/>
            <person name="Howarth C."/>
            <person name="Imamovic A."/>
            <person name="Ireland A."/>
            <person name="Larimer J."/>
            <person name="McCowan C."/>
            <person name="Murphy C."/>
            <person name="Pearson M."/>
            <person name="Poon T.W."/>
            <person name="Priest M."/>
            <person name="Roberts A."/>
            <person name="Saif S."/>
            <person name="Shea T."/>
            <person name="Sisk P."/>
            <person name="Sykes S."/>
            <person name="Wortman J."/>
            <person name="Nusbaum C."/>
            <person name="Birren B."/>
        </authorList>
    </citation>
    <scope>NUCLEOTIDE SEQUENCE [LARGE SCALE GENOMIC DNA]</scope>
    <source>
        <strain evidence="1 2">ATCC 700293</strain>
    </source>
</reference>
<proteinExistence type="predicted"/>
<sequence length="53" mass="6173">MAIMMKRQLNDEEKQIVLNRHGRVCYANGHAIPDGEKIHFDHIKVYVNNALQI</sequence>
<gene>
    <name evidence="1" type="ORF">HMPREF9195_01215</name>
</gene>
<name>A0AA87NM23_TREMD</name>
<accession>A0AA87NM23</accession>
<dbReference type="RefSeq" id="WP_016523168.1">
    <property type="nucleotide sequence ID" value="NZ_KE332517.1"/>
</dbReference>
<dbReference type="AlphaFoldDB" id="A0AA87NM23"/>
<dbReference type="Proteomes" id="UP000014634">
    <property type="component" value="Unassembled WGS sequence"/>
</dbReference>
<dbReference type="EMBL" id="ATFE01000008">
    <property type="protein sequence ID" value="EPF28973.1"/>
    <property type="molecule type" value="Genomic_DNA"/>
</dbReference>
<evidence type="ECO:0000313" key="1">
    <source>
        <dbReference type="EMBL" id="EPF28973.1"/>
    </source>
</evidence>
<comment type="caution">
    <text evidence="1">The sequence shown here is derived from an EMBL/GenBank/DDBJ whole genome shotgun (WGS) entry which is preliminary data.</text>
</comment>
<evidence type="ECO:0000313" key="2">
    <source>
        <dbReference type="Proteomes" id="UP000014634"/>
    </source>
</evidence>
<organism evidence="1 2">
    <name type="scientific">Treponema medium ATCC 700293</name>
    <dbReference type="NCBI Taxonomy" id="1125700"/>
    <lineage>
        <taxon>Bacteria</taxon>
        <taxon>Pseudomonadati</taxon>
        <taxon>Spirochaetota</taxon>
        <taxon>Spirochaetia</taxon>
        <taxon>Spirochaetales</taxon>
        <taxon>Treponemataceae</taxon>
        <taxon>Treponema</taxon>
    </lineage>
</organism>
<protein>
    <submittedName>
        <fullName evidence="1">Uncharacterized protein</fullName>
    </submittedName>
</protein>